<name>A0A7T5RK25_9BACT</name>
<dbReference type="AlphaFoldDB" id="A0A7T5RK25"/>
<gene>
    <name evidence="1" type="ORF">HYW89_01545</name>
</gene>
<protein>
    <submittedName>
        <fullName evidence="1">Uncharacterized protein</fullName>
    </submittedName>
</protein>
<reference evidence="1 2" key="1">
    <citation type="submission" date="2020-07" db="EMBL/GenBank/DDBJ databases">
        <title>Huge and variable diversity of episymbiotic CPR bacteria and DPANN archaea in groundwater ecosystems.</title>
        <authorList>
            <person name="He C.Y."/>
            <person name="Keren R."/>
            <person name="Whittaker M."/>
            <person name="Farag I.F."/>
            <person name="Doudna J."/>
            <person name="Cate J.H.D."/>
            <person name="Banfield J.F."/>
        </authorList>
    </citation>
    <scope>NUCLEOTIDE SEQUENCE [LARGE SCALE GENOMIC DNA]</scope>
    <source>
        <strain evidence="1">NC_groundwater_541_Ag_S-0.1um_46_50</strain>
    </source>
</reference>
<evidence type="ECO:0000313" key="2">
    <source>
        <dbReference type="Proteomes" id="UP000595618"/>
    </source>
</evidence>
<sequence length="88" mass="9932">MSLAFQEVERIKKQFEQEYFFAQPYSEYVNMCGIAKIGVRDKIVPIDVAGDFCILVGLRKPLPQNLSLPTEYQGVKVVVGVIGEIRPL</sequence>
<organism evidence="1 2">
    <name type="scientific">Candidatus Sungiibacteriota bacterium</name>
    <dbReference type="NCBI Taxonomy" id="2750080"/>
    <lineage>
        <taxon>Bacteria</taxon>
        <taxon>Candidatus Sungiibacteriota</taxon>
    </lineage>
</organism>
<dbReference type="Proteomes" id="UP000595618">
    <property type="component" value="Chromosome"/>
</dbReference>
<dbReference type="EMBL" id="CP066690">
    <property type="protein sequence ID" value="QQG45590.1"/>
    <property type="molecule type" value="Genomic_DNA"/>
</dbReference>
<evidence type="ECO:0000313" key="1">
    <source>
        <dbReference type="EMBL" id="QQG45590.1"/>
    </source>
</evidence>
<accession>A0A7T5RK25</accession>
<proteinExistence type="predicted"/>